<accession>A0ACB7SYE1</accession>
<dbReference type="EMBL" id="CM023482">
    <property type="protein sequence ID" value="KAH6938901.1"/>
    <property type="molecule type" value="Genomic_DNA"/>
</dbReference>
<keyword evidence="2" id="KW-1185">Reference proteome</keyword>
<sequence>MHSRSKHYSHRLRSGGGRSVRAPDPSEPSPYFDNSTSRNVTTSAGKAVFLPCKVRHLGDRTVSWIRRRDLHVLTVGRFTYTSDQRFQAIHMDNSDLWMLQIQYPQKKTQECTSAKSALCPRSRAS</sequence>
<evidence type="ECO:0000313" key="1">
    <source>
        <dbReference type="EMBL" id="KAH6938901.1"/>
    </source>
</evidence>
<organism evidence="1 2">
    <name type="scientific">Hyalomma asiaticum</name>
    <name type="common">Tick</name>
    <dbReference type="NCBI Taxonomy" id="266040"/>
    <lineage>
        <taxon>Eukaryota</taxon>
        <taxon>Metazoa</taxon>
        <taxon>Ecdysozoa</taxon>
        <taxon>Arthropoda</taxon>
        <taxon>Chelicerata</taxon>
        <taxon>Arachnida</taxon>
        <taxon>Acari</taxon>
        <taxon>Parasitiformes</taxon>
        <taxon>Ixodida</taxon>
        <taxon>Ixodoidea</taxon>
        <taxon>Ixodidae</taxon>
        <taxon>Hyalomminae</taxon>
        <taxon>Hyalomma</taxon>
    </lineage>
</organism>
<comment type="caution">
    <text evidence="1">The sequence shown here is derived from an EMBL/GenBank/DDBJ whole genome shotgun (WGS) entry which is preliminary data.</text>
</comment>
<proteinExistence type="predicted"/>
<gene>
    <name evidence="1" type="ORF">HPB50_014688</name>
</gene>
<protein>
    <submittedName>
        <fullName evidence="1">Uncharacterized protein</fullName>
    </submittedName>
</protein>
<name>A0ACB7SYE1_HYAAI</name>
<dbReference type="Proteomes" id="UP000821845">
    <property type="component" value="Chromosome 2"/>
</dbReference>
<reference evidence="1" key="1">
    <citation type="submission" date="2020-05" db="EMBL/GenBank/DDBJ databases">
        <title>Large-scale comparative analyses of tick genomes elucidate their genetic diversity and vector capacities.</title>
        <authorList>
            <person name="Jia N."/>
            <person name="Wang J."/>
            <person name="Shi W."/>
            <person name="Du L."/>
            <person name="Sun Y."/>
            <person name="Zhan W."/>
            <person name="Jiang J."/>
            <person name="Wang Q."/>
            <person name="Zhang B."/>
            <person name="Ji P."/>
            <person name="Sakyi L.B."/>
            <person name="Cui X."/>
            <person name="Yuan T."/>
            <person name="Jiang B."/>
            <person name="Yang W."/>
            <person name="Lam T.T.-Y."/>
            <person name="Chang Q."/>
            <person name="Ding S."/>
            <person name="Wang X."/>
            <person name="Zhu J."/>
            <person name="Ruan X."/>
            <person name="Zhao L."/>
            <person name="Wei J."/>
            <person name="Que T."/>
            <person name="Du C."/>
            <person name="Cheng J."/>
            <person name="Dai P."/>
            <person name="Han X."/>
            <person name="Huang E."/>
            <person name="Gao Y."/>
            <person name="Liu J."/>
            <person name="Shao H."/>
            <person name="Ye R."/>
            <person name="Li L."/>
            <person name="Wei W."/>
            <person name="Wang X."/>
            <person name="Wang C."/>
            <person name="Yang T."/>
            <person name="Huo Q."/>
            <person name="Li W."/>
            <person name="Guo W."/>
            <person name="Chen H."/>
            <person name="Zhou L."/>
            <person name="Ni X."/>
            <person name="Tian J."/>
            <person name="Zhou Y."/>
            <person name="Sheng Y."/>
            <person name="Liu T."/>
            <person name="Pan Y."/>
            <person name="Xia L."/>
            <person name="Li J."/>
            <person name="Zhao F."/>
            <person name="Cao W."/>
        </authorList>
    </citation>
    <scope>NUCLEOTIDE SEQUENCE</scope>
    <source>
        <strain evidence="1">Hyas-2018</strain>
    </source>
</reference>
<evidence type="ECO:0000313" key="2">
    <source>
        <dbReference type="Proteomes" id="UP000821845"/>
    </source>
</evidence>